<gene>
    <name evidence="1" type="ORF">CEXT_542561</name>
</gene>
<dbReference type="EMBL" id="BPLR01018400">
    <property type="protein sequence ID" value="GIY99241.1"/>
    <property type="molecule type" value="Genomic_DNA"/>
</dbReference>
<accession>A0AAV4XZ62</accession>
<name>A0AAV4XZ62_CAEEX</name>
<keyword evidence="2" id="KW-1185">Reference proteome</keyword>
<sequence length="92" mass="10571">MQIIIFPCGDILDYLDVVLKFWYQYYPRVDTVHICKKQGSTVSASLREGQTSNESILCERGCLNLLSAMRRTFHSNDRQLYKAAVILAWGPN</sequence>
<organism evidence="1 2">
    <name type="scientific">Caerostris extrusa</name>
    <name type="common">Bark spider</name>
    <name type="synonym">Caerostris bankana</name>
    <dbReference type="NCBI Taxonomy" id="172846"/>
    <lineage>
        <taxon>Eukaryota</taxon>
        <taxon>Metazoa</taxon>
        <taxon>Ecdysozoa</taxon>
        <taxon>Arthropoda</taxon>
        <taxon>Chelicerata</taxon>
        <taxon>Arachnida</taxon>
        <taxon>Araneae</taxon>
        <taxon>Araneomorphae</taxon>
        <taxon>Entelegynae</taxon>
        <taxon>Araneoidea</taxon>
        <taxon>Araneidae</taxon>
        <taxon>Caerostris</taxon>
    </lineage>
</organism>
<evidence type="ECO:0000313" key="1">
    <source>
        <dbReference type="EMBL" id="GIY99241.1"/>
    </source>
</evidence>
<proteinExistence type="predicted"/>
<comment type="caution">
    <text evidence="1">The sequence shown here is derived from an EMBL/GenBank/DDBJ whole genome shotgun (WGS) entry which is preliminary data.</text>
</comment>
<dbReference type="AlphaFoldDB" id="A0AAV4XZ62"/>
<reference evidence="1 2" key="1">
    <citation type="submission" date="2021-06" db="EMBL/GenBank/DDBJ databases">
        <title>Caerostris extrusa draft genome.</title>
        <authorList>
            <person name="Kono N."/>
            <person name="Arakawa K."/>
        </authorList>
    </citation>
    <scope>NUCLEOTIDE SEQUENCE [LARGE SCALE GENOMIC DNA]</scope>
</reference>
<dbReference type="Proteomes" id="UP001054945">
    <property type="component" value="Unassembled WGS sequence"/>
</dbReference>
<protein>
    <submittedName>
        <fullName evidence="1">Uncharacterized protein</fullName>
    </submittedName>
</protein>
<evidence type="ECO:0000313" key="2">
    <source>
        <dbReference type="Proteomes" id="UP001054945"/>
    </source>
</evidence>